<reference evidence="1" key="2">
    <citation type="journal article" date="2015" name="Fish Shellfish Immunol.">
        <title>Early steps in the European eel (Anguilla anguilla)-Vibrio vulnificus interaction in the gills: Role of the RtxA13 toxin.</title>
        <authorList>
            <person name="Callol A."/>
            <person name="Pajuelo D."/>
            <person name="Ebbesson L."/>
            <person name="Teles M."/>
            <person name="MacKenzie S."/>
            <person name="Amaro C."/>
        </authorList>
    </citation>
    <scope>NUCLEOTIDE SEQUENCE</scope>
</reference>
<dbReference type="EMBL" id="GBXM01022294">
    <property type="protein sequence ID" value="JAH86283.1"/>
    <property type="molecule type" value="Transcribed_RNA"/>
</dbReference>
<organism evidence="1">
    <name type="scientific">Anguilla anguilla</name>
    <name type="common">European freshwater eel</name>
    <name type="synonym">Muraena anguilla</name>
    <dbReference type="NCBI Taxonomy" id="7936"/>
    <lineage>
        <taxon>Eukaryota</taxon>
        <taxon>Metazoa</taxon>
        <taxon>Chordata</taxon>
        <taxon>Craniata</taxon>
        <taxon>Vertebrata</taxon>
        <taxon>Euteleostomi</taxon>
        <taxon>Actinopterygii</taxon>
        <taxon>Neopterygii</taxon>
        <taxon>Teleostei</taxon>
        <taxon>Anguilliformes</taxon>
        <taxon>Anguillidae</taxon>
        <taxon>Anguilla</taxon>
    </lineage>
</organism>
<proteinExistence type="predicted"/>
<evidence type="ECO:0000313" key="1">
    <source>
        <dbReference type="EMBL" id="JAH86283.1"/>
    </source>
</evidence>
<dbReference type="AlphaFoldDB" id="A0A0E9W9Z7"/>
<name>A0A0E9W9Z7_ANGAN</name>
<sequence length="56" mass="6489">MKWITGTVAYHIAGDMVPTVEKAGFNRPLKTIDSEYQLPSQLDLQELIFPKLQWRL</sequence>
<protein>
    <submittedName>
        <fullName evidence="1">Uncharacterized protein</fullName>
    </submittedName>
</protein>
<reference evidence="1" key="1">
    <citation type="submission" date="2014-11" db="EMBL/GenBank/DDBJ databases">
        <authorList>
            <person name="Amaro Gonzalez C."/>
        </authorList>
    </citation>
    <scope>NUCLEOTIDE SEQUENCE</scope>
</reference>
<accession>A0A0E9W9Z7</accession>